<evidence type="ECO:0000259" key="3">
    <source>
        <dbReference type="PROSITE" id="PS51724"/>
    </source>
</evidence>
<evidence type="ECO:0000313" key="5">
    <source>
        <dbReference type="Proteomes" id="UP000436483"/>
    </source>
</evidence>
<feature type="region of interest" description="Disordered" evidence="1">
    <location>
        <begin position="248"/>
        <end position="383"/>
    </location>
</feature>
<dbReference type="AlphaFoldDB" id="A0A7X3MUA2"/>
<feature type="compositionally biased region" description="Polar residues" evidence="1">
    <location>
        <begin position="285"/>
        <end position="294"/>
    </location>
</feature>
<protein>
    <recommendedName>
        <fullName evidence="3">SPOR domain-containing protein</fullName>
    </recommendedName>
</protein>
<reference evidence="4 5" key="1">
    <citation type="submission" date="2019-12" db="EMBL/GenBank/DDBJ databases">
        <authorList>
            <person name="Yuan C.-G."/>
        </authorList>
    </citation>
    <scope>NUCLEOTIDE SEQUENCE [LARGE SCALE GENOMIC DNA]</scope>
    <source>
        <strain evidence="4 5">KCTC 23863</strain>
    </source>
</reference>
<evidence type="ECO:0000256" key="1">
    <source>
        <dbReference type="SAM" id="MobiDB-lite"/>
    </source>
</evidence>
<keyword evidence="2" id="KW-0812">Transmembrane</keyword>
<dbReference type="OrthoDB" id="7338235at2"/>
<dbReference type="GO" id="GO:0042834">
    <property type="term" value="F:peptidoglycan binding"/>
    <property type="evidence" value="ECO:0007669"/>
    <property type="project" value="InterPro"/>
</dbReference>
<dbReference type="Gene3D" id="3.30.70.1070">
    <property type="entry name" value="Sporulation related repeat"/>
    <property type="match status" value="1"/>
</dbReference>
<feature type="transmembrane region" description="Helical" evidence="2">
    <location>
        <begin position="178"/>
        <end position="198"/>
    </location>
</feature>
<comment type="caution">
    <text evidence="4">The sequence shown here is derived from an EMBL/GenBank/DDBJ whole genome shotgun (WGS) entry which is preliminary data.</text>
</comment>
<dbReference type="RefSeq" id="WP_160886079.1">
    <property type="nucleotide sequence ID" value="NZ_WURB01000014.1"/>
</dbReference>
<dbReference type="Pfam" id="PF05036">
    <property type="entry name" value="SPOR"/>
    <property type="match status" value="1"/>
</dbReference>
<evidence type="ECO:0000256" key="2">
    <source>
        <dbReference type="SAM" id="Phobius"/>
    </source>
</evidence>
<feature type="compositionally biased region" description="Low complexity" evidence="1">
    <location>
        <begin position="315"/>
        <end position="356"/>
    </location>
</feature>
<sequence>MSESPKPRFAVDLNEIERHLAQAGSPQPQPAAPRSNDPLAELARIVGQDDPFQAILANDGAARPRQQPSAADDLFASRDNVTPHPRPIQARQPSYEPSNVRPGGYAQPEAPRSQAQAYAYQEPAYQEPAPARQPASYDQDAYADEYCDAGDGYGRDDYARPERLDYPSVEKPRSRRGLIAMGGVVGAIIIGGGGAYLLTSTSGGAGGEPILIQATKDPVKVQPQNPGGVEIPNQNKQIYERTQNAETKVVNREEQPVDVRQAVQSSGGSLVADATGAGMPGAAPQSRSASNSLNLGEPRKVRTVTIRPDGTVVGAPEPAQAQSAQPSVPAMTMPATAQSAAAQPKPAPATPAAAPATPAPAPNPAPAVAANPADVTPSAAAPQRVASAQSVPVAPAADATNTATGGYAVQLGLASSESAAQTAFVSYQRKYPDLEGLSSIIRKAEVNGNTIYRVRVGPMSREEASSLCSRLQGQGGQCFVAKN</sequence>
<accession>A0A7X3MUA2</accession>
<name>A0A7X3MUA2_9HYPH</name>
<dbReference type="SUPFAM" id="SSF110997">
    <property type="entry name" value="Sporulation related repeat"/>
    <property type="match status" value="1"/>
</dbReference>
<dbReference type="InterPro" id="IPR007730">
    <property type="entry name" value="SPOR-like_dom"/>
</dbReference>
<dbReference type="InterPro" id="IPR036680">
    <property type="entry name" value="SPOR-like_sf"/>
</dbReference>
<gene>
    <name evidence="4" type="ORF">GR328_17760</name>
</gene>
<keyword evidence="5" id="KW-1185">Reference proteome</keyword>
<keyword evidence="2" id="KW-1133">Transmembrane helix</keyword>
<dbReference type="EMBL" id="WURB01000014">
    <property type="protein sequence ID" value="MXQ13276.1"/>
    <property type="molecule type" value="Genomic_DNA"/>
</dbReference>
<feature type="domain" description="SPOR" evidence="3">
    <location>
        <begin position="401"/>
        <end position="483"/>
    </location>
</feature>
<evidence type="ECO:0000313" key="4">
    <source>
        <dbReference type="EMBL" id="MXQ13276.1"/>
    </source>
</evidence>
<keyword evidence="2" id="KW-0472">Membrane</keyword>
<dbReference type="Proteomes" id="UP000436483">
    <property type="component" value="Unassembled WGS sequence"/>
</dbReference>
<feature type="compositionally biased region" description="Low complexity" evidence="1">
    <location>
        <begin position="366"/>
        <end position="377"/>
    </location>
</feature>
<dbReference type="PROSITE" id="PS51724">
    <property type="entry name" value="SPOR"/>
    <property type="match status" value="1"/>
</dbReference>
<proteinExistence type="predicted"/>
<reference evidence="4 5" key="2">
    <citation type="submission" date="2020-01" db="EMBL/GenBank/DDBJ databases">
        <title>Microvirga sp. nov., an arsenate reduction bacterium isolated from Tibet hotspring sediments.</title>
        <authorList>
            <person name="Xian W.-D."/>
            <person name="Li W.-J."/>
        </authorList>
    </citation>
    <scope>NUCLEOTIDE SEQUENCE [LARGE SCALE GENOMIC DNA]</scope>
    <source>
        <strain evidence="4 5">KCTC 23863</strain>
    </source>
</reference>
<feature type="region of interest" description="Disordered" evidence="1">
    <location>
        <begin position="18"/>
        <end position="116"/>
    </location>
</feature>
<organism evidence="4 5">
    <name type="scientific">Microvirga makkahensis</name>
    <dbReference type="NCBI Taxonomy" id="1128670"/>
    <lineage>
        <taxon>Bacteria</taxon>
        <taxon>Pseudomonadati</taxon>
        <taxon>Pseudomonadota</taxon>
        <taxon>Alphaproteobacteria</taxon>
        <taxon>Hyphomicrobiales</taxon>
        <taxon>Methylobacteriaceae</taxon>
        <taxon>Microvirga</taxon>
    </lineage>
</organism>